<feature type="repeat" description="WD" evidence="3">
    <location>
        <begin position="179"/>
        <end position="215"/>
    </location>
</feature>
<evidence type="ECO:0000313" key="4">
    <source>
        <dbReference type="Ensembl" id="ENSENLP00000033918.1"/>
    </source>
</evidence>
<dbReference type="PRINTS" id="PR00320">
    <property type="entry name" value="GPROTEINBRPT"/>
</dbReference>
<keyword evidence="1 3" id="KW-0853">WD repeat</keyword>
<dbReference type="Proteomes" id="UP000472264">
    <property type="component" value="Chromosome 13"/>
</dbReference>
<evidence type="ECO:0000256" key="3">
    <source>
        <dbReference type="PROSITE-ProRule" id="PRU00221"/>
    </source>
</evidence>
<evidence type="ECO:0000256" key="1">
    <source>
        <dbReference type="ARBA" id="ARBA00022574"/>
    </source>
</evidence>
<dbReference type="InParanoid" id="A0A665VQL7"/>
<dbReference type="PROSITE" id="PS00678">
    <property type="entry name" value="WD_REPEATS_1"/>
    <property type="match status" value="3"/>
</dbReference>
<evidence type="ECO:0000256" key="2">
    <source>
        <dbReference type="ARBA" id="ARBA00022737"/>
    </source>
</evidence>
<proteinExistence type="predicted"/>
<name>A0A665VQL7_ECHNA</name>
<feature type="repeat" description="WD" evidence="3">
    <location>
        <begin position="130"/>
        <end position="171"/>
    </location>
</feature>
<dbReference type="InterPro" id="IPR020472">
    <property type="entry name" value="WD40_PAC1"/>
</dbReference>
<dbReference type="InterPro" id="IPR019775">
    <property type="entry name" value="WD40_repeat_CS"/>
</dbReference>
<dbReference type="PANTHER" id="PTHR44324">
    <property type="entry name" value="WD40 REPEAT DOMAIN 95"/>
    <property type="match status" value="1"/>
</dbReference>
<reference evidence="4" key="2">
    <citation type="submission" date="2025-08" db="UniProtKB">
        <authorList>
            <consortium name="Ensembl"/>
        </authorList>
    </citation>
    <scope>IDENTIFICATION</scope>
</reference>
<dbReference type="InterPro" id="IPR015943">
    <property type="entry name" value="WD40/YVTN_repeat-like_dom_sf"/>
</dbReference>
<dbReference type="SMART" id="SM00320">
    <property type="entry name" value="WD40"/>
    <property type="match status" value="5"/>
</dbReference>
<feature type="repeat" description="WD" evidence="3">
    <location>
        <begin position="38"/>
        <end position="79"/>
    </location>
</feature>
<reference evidence="4" key="3">
    <citation type="submission" date="2025-09" db="UniProtKB">
        <authorList>
            <consortium name="Ensembl"/>
        </authorList>
    </citation>
    <scope>IDENTIFICATION</scope>
</reference>
<keyword evidence="2" id="KW-0677">Repeat</keyword>
<dbReference type="OMA" id="EPVLCCK"/>
<reference evidence="4" key="1">
    <citation type="submission" date="2021-04" db="EMBL/GenBank/DDBJ databases">
        <authorList>
            <consortium name="Wellcome Sanger Institute Data Sharing"/>
        </authorList>
    </citation>
    <scope>NUCLEOTIDE SEQUENCE [LARGE SCALE GENOMIC DNA]</scope>
</reference>
<accession>A0A665VQL7</accession>
<dbReference type="InterPro" id="IPR001680">
    <property type="entry name" value="WD40_rpt"/>
</dbReference>
<dbReference type="PROSITE" id="PS50294">
    <property type="entry name" value="WD_REPEATS_REGION"/>
    <property type="match status" value="3"/>
</dbReference>
<dbReference type="PROSITE" id="PS50082">
    <property type="entry name" value="WD_REPEATS_2"/>
    <property type="match status" value="4"/>
</dbReference>
<dbReference type="Gene3D" id="2.130.10.10">
    <property type="entry name" value="YVTN repeat-like/Quinoprotein amine dehydrogenase"/>
    <property type="match status" value="3"/>
</dbReference>
<keyword evidence="5" id="KW-1185">Reference proteome</keyword>
<dbReference type="InterPro" id="IPR036322">
    <property type="entry name" value="WD40_repeat_dom_sf"/>
</dbReference>
<dbReference type="AlphaFoldDB" id="A0A665VQL7"/>
<dbReference type="Pfam" id="PF00400">
    <property type="entry name" value="WD40"/>
    <property type="match status" value="4"/>
</dbReference>
<evidence type="ECO:0000313" key="5">
    <source>
        <dbReference type="Proteomes" id="UP000472264"/>
    </source>
</evidence>
<protein>
    <recommendedName>
        <fullName evidence="6">WD40 repeat domain 95</fullName>
    </recommendedName>
</protein>
<sequence>MLLQGRKICIYFLLVTGGMDRVIRLWNPHFSGKPTGILKGHSAPIVFLCVSSADSQIFSVSIDNTVKIWDIQDQCCLFTADPKASQIHGDISACFYSSAMKSLFTAADCLAVLSLKLRLVVMPQFCRHLTESHDEPVTCCGYSEEFRRVVSCTEGSVVKVWDFDTGRQVFEFGGVPDRSAITCMTFDLSGRRLITGGRDGCLKIWNFNSGQCLKTLKKGLVNCLLLCCQDIPEDFHRVQRPQPSWQDDLNNGHSEDILCMAQSPPTLLATGSYDGEIILWNMVSGSIQCRFVSPRSAEHQNAEGDFKLSERMMNALESFGSRRCAIHLSLCYVGLDTSVRWGASWSVCAGKCTNTVDDVEHSSVLPSPILSQPSLFLSSLQIVDNDQVVLTSSPDYTVRLWSTRGEFIGTFGQSECWSIHISSTWMHPAVPYELLIHPASLPEYESLNVETHLSDVVNVHCSDGFDIYDFGL</sequence>
<dbReference type="Ensembl" id="ENSENLT00000034852.1">
    <property type="protein sequence ID" value="ENSENLP00000033918.1"/>
    <property type="gene ID" value="ENSENLG00000014880.1"/>
</dbReference>
<dbReference type="SUPFAM" id="SSF50978">
    <property type="entry name" value="WD40 repeat-like"/>
    <property type="match status" value="1"/>
</dbReference>
<evidence type="ECO:0008006" key="6">
    <source>
        <dbReference type="Google" id="ProtNLM"/>
    </source>
</evidence>
<organism evidence="4 5">
    <name type="scientific">Echeneis naucrates</name>
    <name type="common">Live sharksucker</name>
    <dbReference type="NCBI Taxonomy" id="173247"/>
    <lineage>
        <taxon>Eukaryota</taxon>
        <taxon>Metazoa</taxon>
        <taxon>Chordata</taxon>
        <taxon>Craniata</taxon>
        <taxon>Vertebrata</taxon>
        <taxon>Euteleostomi</taxon>
        <taxon>Actinopterygii</taxon>
        <taxon>Neopterygii</taxon>
        <taxon>Teleostei</taxon>
        <taxon>Neoteleostei</taxon>
        <taxon>Acanthomorphata</taxon>
        <taxon>Carangaria</taxon>
        <taxon>Carangiformes</taxon>
        <taxon>Echeneidae</taxon>
        <taxon>Echeneis</taxon>
    </lineage>
</organism>
<dbReference type="PANTHER" id="PTHR44324:SF4">
    <property type="entry name" value="WD40 REPEAT DOMAIN 95"/>
    <property type="match status" value="1"/>
</dbReference>
<feature type="repeat" description="WD" evidence="3">
    <location>
        <begin position="250"/>
        <end position="290"/>
    </location>
</feature>
<dbReference type="InterPro" id="IPR051242">
    <property type="entry name" value="WD-EF-hand_domain"/>
</dbReference>